<dbReference type="AlphaFoldDB" id="A0A2S5B3N1"/>
<feature type="region of interest" description="Disordered" evidence="1">
    <location>
        <begin position="134"/>
        <end position="238"/>
    </location>
</feature>
<proteinExistence type="predicted"/>
<keyword evidence="2" id="KW-0732">Signal</keyword>
<evidence type="ECO:0000256" key="1">
    <source>
        <dbReference type="SAM" id="MobiDB-lite"/>
    </source>
</evidence>
<protein>
    <submittedName>
        <fullName evidence="3">Uncharacterized protein</fullName>
    </submittedName>
</protein>
<feature type="chain" id="PRO_5015560416" evidence="2">
    <location>
        <begin position="22"/>
        <end position="238"/>
    </location>
</feature>
<evidence type="ECO:0000313" key="4">
    <source>
        <dbReference type="Proteomes" id="UP000237144"/>
    </source>
</evidence>
<sequence length="238" mass="24571">MSSLDLNRLFQAHVLLSCVAALSESPAWNPAIAIVGLVLVPRMEADAGGAEAARHFVTVLGGSVILDFFWFTSHSTHGLSRLCILLNWLLKLITMLNMSSQMQARGQPGGFGFPGVGNGPGGFTLPGGLGDRFASVFPPAGMQGQQQNQQPQAPQGRETSETVWSAPGSYQQNRFSLDEEESVGSMTPPVTVSGVQSPLGESKVGGTVAGPPTPAGGKSAGGYGASASSEGGGYHTLE</sequence>
<dbReference type="OrthoDB" id="2500246at2759"/>
<feature type="compositionally biased region" description="Low complexity" evidence="1">
    <location>
        <begin position="138"/>
        <end position="156"/>
    </location>
</feature>
<organism evidence="3 4">
    <name type="scientific">Rhodotorula taiwanensis</name>
    <dbReference type="NCBI Taxonomy" id="741276"/>
    <lineage>
        <taxon>Eukaryota</taxon>
        <taxon>Fungi</taxon>
        <taxon>Dikarya</taxon>
        <taxon>Basidiomycota</taxon>
        <taxon>Pucciniomycotina</taxon>
        <taxon>Microbotryomycetes</taxon>
        <taxon>Sporidiobolales</taxon>
        <taxon>Sporidiobolaceae</taxon>
        <taxon>Rhodotorula</taxon>
    </lineage>
</organism>
<keyword evidence="4" id="KW-1185">Reference proteome</keyword>
<feature type="signal peptide" evidence="2">
    <location>
        <begin position="1"/>
        <end position="21"/>
    </location>
</feature>
<name>A0A2S5B3N1_9BASI</name>
<feature type="compositionally biased region" description="Gly residues" evidence="1">
    <location>
        <begin position="218"/>
        <end position="238"/>
    </location>
</feature>
<dbReference type="EMBL" id="PJQD01000085">
    <property type="protein sequence ID" value="POY71393.1"/>
    <property type="molecule type" value="Genomic_DNA"/>
</dbReference>
<feature type="compositionally biased region" description="Polar residues" evidence="1">
    <location>
        <begin position="184"/>
        <end position="196"/>
    </location>
</feature>
<dbReference type="Proteomes" id="UP000237144">
    <property type="component" value="Unassembled WGS sequence"/>
</dbReference>
<reference evidence="3 4" key="1">
    <citation type="journal article" date="2018" name="Front. Microbiol.">
        <title>Prospects for Fungal Bioremediation of Acidic Radioactive Waste Sites: Characterization and Genome Sequence of Rhodotorula taiwanensis MD1149.</title>
        <authorList>
            <person name="Tkavc R."/>
            <person name="Matrosova V.Y."/>
            <person name="Grichenko O.E."/>
            <person name="Gostincar C."/>
            <person name="Volpe R.P."/>
            <person name="Klimenkova P."/>
            <person name="Gaidamakova E.K."/>
            <person name="Zhou C.E."/>
            <person name="Stewart B.J."/>
            <person name="Lyman M.G."/>
            <person name="Malfatti S.A."/>
            <person name="Rubinfeld B."/>
            <person name="Courtot M."/>
            <person name="Singh J."/>
            <person name="Dalgard C.L."/>
            <person name="Hamilton T."/>
            <person name="Frey K.G."/>
            <person name="Gunde-Cimerman N."/>
            <person name="Dugan L."/>
            <person name="Daly M.J."/>
        </authorList>
    </citation>
    <scope>NUCLEOTIDE SEQUENCE [LARGE SCALE GENOMIC DNA]</scope>
    <source>
        <strain evidence="3 4">MD1149</strain>
    </source>
</reference>
<evidence type="ECO:0000256" key="2">
    <source>
        <dbReference type="SAM" id="SignalP"/>
    </source>
</evidence>
<gene>
    <name evidence="3" type="ORF">BMF94_5705</name>
</gene>
<evidence type="ECO:0000313" key="3">
    <source>
        <dbReference type="EMBL" id="POY71393.1"/>
    </source>
</evidence>
<comment type="caution">
    <text evidence="3">The sequence shown here is derived from an EMBL/GenBank/DDBJ whole genome shotgun (WGS) entry which is preliminary data.</text>
</comment>
<accession>A0A2S5B3N1</accession>